<feature type="domain" description="Rcc01698-like C-terminal" evidence="2">
    <location>
        <begin position="483"/>
        <end position="578"/>
    </location>
</feature>
<evidence type="ECO:0000313" key="4">
    <source>
        <dbReference type="Proteomes" id="UP000053070"/>
    </source>
</evidence>
<dbReference type="InterPro" id="IPR056490">
    <property type="entry name" value="Rcc01698_C"/>
</dbReference>
<dbReference type="RefSeq" id="WP_047007021.1">
    <property type="nucleotide sequence ID" value="NZ_CP018097.1"/>
</dbReference>
<dbReference type="AlphaFoldDB" id="A0A0G9MLV9"/>
<accession>A0A0G9MLV9</accession>
<dbReference type="InterPro" id="IPR032876">
    <property type="entry name" value="J_dom"/>
</dbReference>
<feature type="domain" description="Tip attachment protein J" evidence="1">
    <location>
        <begin position="229"/>
        <end position="389"/>
    </location>
</feature>
<keyword evidence="4" id="KW-1185">Reference proteome</keyword>
<evidence type="ECO:0000259" key="1">
    <source>
        <dbReference type="Pfam" id="PF13550"/>
    </source>
</evidence>
<organism evidence="3 4">
    <name type="scientific">Aurantiacibacter gangjinensis</name>
    <dbReference type="NCBI Taxonomy" id="502682"/>
    <lineage>
        <taxon>Bacteria</taxon>
        <taxon>Pseudomonadati</taxon>
        <taxon>Pseudomonadota</taxon>
        <taxon>Alphaproteobacteria</taxon>
        <taxon>Sphingomonadales</taxon>
        <taxon>Erythrobacteraceae</taxon>
        <taxon>Aurantiacibacter</taxon>
    </lineage>
</organism>
<evidence type="ECO:0000313" key="3">
    <source>
        <dbReference type="EMBL" id="KLE31670.1"/>
    </source>
</evidence>
<comment type="caution">
    <text evidence="3">The sequence shown here is derived from an EMBL/GenBank/DDBJ whole genome shotgun (WGS) entry which is preliminary data.</text>
</comment>
<dbReference type="STRING" id="502682.BMF35_a0820"/>
<gene>
    <name evidence="3" type="ORF">AAW01_09100</name>
</gene>
<dbReference type="Pfam" id="PF13550">
    <property type="entry name" value="Phage-tail_3"/>
    <property type="match status" value="1"/>
</dbReference>
<name>A0A0G9MLV9_9SPHN</name>
<sequence length="727" mass="76718">MATIVLSAVGTAIGGPIGSTIGAMIGSQIDQMIFGPGDREGPRLEELAVTTSSYGAALPRHFGTMRAAGSIIWATDLVESSEDVGGGKGQPSTTTYSYSSSFAVALASRPIRSVRRIWADGNLLRGAAGDLKVGGELRVYHGTGDQLPDPLLASAEGARCPAYRGLAYCVFEDLQLGDYGNRIPALTFEIVADDGEVSLADMAAPADTPQAIARDLPSLEGFTDGGGPLRDTLGAIGQAYPFMCDTSRSRLDLFDGNPESDPVATLPVAVVDPSPDAFGGSKGLSRRQRADAMRVPTGMRYYDVERDFQPGLQRAGGQARKGRSRILEFPGALAARTARELADGAAQRASWSQEMLAYRVAEIDPALTPGRLVTVPGHHGKWRIEAWEWRDTGLELELIRLPHRKGVPATTDAGRSLTPRDEVPGETLLMAFELPWDGTASSDVRQIFAAPSSATSGWTGATLYAESGGSLVPIGGTGTRRSIIGHAESALAPGSAAFIDRQASVEVQLGSADFLLSSVTAEDIADGANRALLGDEIIQFCAAEPLGIGRWRLRGLLRGRGGTEHLAQQAVPAGANFVLLDGKPLVLDPAKIGSSTSVAAIGLADSAAVSAEIAGLGSTRRPLAPVRLMCVIRADGGWTLCWTRRSRGSWTWDGVVDVPLNEQSELYEIGIGDPDQPDMAWQSPLPELQLAPTEVSKLQTDHAGKALWVRQIGSHARSPASLFTDIA</sequence>
<proteinExistence type="predicted"/>
<dbReference type="EMBL" id="LBHC01000002">
    <property type="protein sequence ID" value="KLE31670.1"/>
    <property type="molecule type" value="Genomic_DNA"/>
</dbReference>
<protein>
    <submittedName>
        <fullName evidence="3">Uncharacterized protein</fullName>
    </submittedName>
</protein>
<dbReference type="PATRIC" id="fig|502682.8.peg.1854"/>
<dbReference type="Proteomes" id="UP000053070">
    <property type="component" value="Unassembled WGS sequence"/>
</dbReference>
<evidence type="ECO:0000259" key="2">
    <source>
        <dbReference type="Pfam" id="PF23666"/>
    </source>
</evidence>
<dbReference type="Pfam" id="PF23666">
    <property type="entry name" value="Rcc01698_C"/>
    <property type="match status" value="1"/>
</dbReference>
<reference evidence="3 4" key="1">
    <citation type="submission" date="2015-04" db="EMBL/GenBank/DDBJ databases">
        <title>The draft genome sequence of Erythrobacr gangjinensis K7-2.</title>
        <authorList>
            <person name="Zhuang L."/>
            <person name="Liu Y."/>
            <person name="Shao Z."/>
        </authorList>
    </citation>
    <scope>NUCLEOTIDE SEQUENCE [LARGE SCALE GENOMIC DNA]</scope>
    <source>
        <strain evidence="3 4">K7-2</strain>
    </source>
</reference>
<dbReference type="KEGG" id="egn:BMF35_a0820"/>